<name>A0AAE0Q133_9TELE</name>
<evidence type="ECO:0000256" key="1">
    <source>
        <dbReference type="SAM" id="MobiDB-lite"/>
    </source>
</evidence>
<sequence length="213" mass="23398">MDVEVPQQNYGFPSRSTFQHPSQGLQEGWVLHTAIWPISRNNSETPIPGPKAQGNNPLVYRGKLQHMAAELGGYKQAHPSPTPLTMGPSPTGKDSATRRSPARPNPRPGSRVGPRSSSTGDLVPKDITEMLALQNKISKSRKKRGSSLSQTFSWFKGSKPKRIVSNGQSRSERLGGWTGECSTIRQDVDNYDVSKGPDKVRRPWYAMAGSEAF</sequence>
<reference evidence="2" key="1">
    <citation type="submission" date="2023-06" db="EMBL/GenBank/DDBJ databases">
        <title>Male Hemibagrus guttatus genome.</title>
        <authorList>
            <person name="Bian C."/>
        </authorList>
    </citation>
    <scope>NUCLEOTIDE SEQUENCE</scope>
    <source>
        <strain evidence="2">Male_cb2023</strain>
        <tissue evidence="2">Muscle</tissue>
    </source>
</reference>
<evidence type="ECO:0000313" key="2">
    <source>
        <dbReference type="EMBL" id="KAK3511460.1"/>
    </source>
</evidence>
<evidence type="ECO:0000313" key="3">
    <source>
        <dbReference type="Proteomes" id="UP001274896"/>
    </source>
</evidence>
<dbReference type="EMBL" id="JAUCMX010000024">
    <property type="protein sequence ID" value="KAK3511460.1"/>
    <property type="molecule type" value="Genomic_DNA"/>
</dbReference>
<comment type="caution">
    <text evidence="2">The sequence shown here is derived from an EMBL/GenBank/DDBJ whole genome shotgun (WGS) entry which is preliminary data.</text>
</comment>
<proteinExistence type="predicted"/>
<dbReference type="AlphaFoldDB" id="A0AAE0Q133"/>
<feature type="compositionally biased region" description="Low complexity" evidence="1">
    <location>
        <begin position="108"/>
        <end position="118"/>
    </location>
</feature>
<dbReference type="Proteomes" id="UP001274896">
    <property type="component" value="Unassembled WGS sequence"/>
</dbReference>
<feature type="region of interest" description="Disordered" evidence="1">
    <location>
        <begin position="74"/>
        <end position="178"/>
    </location>
</feature>
<protein>
    <submittedName>
        <fullName evidence="2">Uncharacterized protein</fullName>
    </submittedName>
</protein>
<keyword evidence="3" id="KW-1185">Reference proteome</keyword>
<organism evidence="2 3">
    <name type="scientific">Hemibagrus guttatus</name>
    <dbReference type="NCBI Taxonomy" id="175788"/>
    <lineage>
        <taxon>Eukaryota</taxon>
        <taxon>Metazoa</taxon>
        <taxon>Chordata</taxon>
        <taxon>Craniata</taxon>
        <taxon>Vertebrata</taxon>
        <taxon>Euteleostomi</taxon>
        <taxon>Actinopterygii</taxon>
        <taxon>Neopterygii</taxon>
        <taxon>Teleostei</taxon>
        <taxon>Ostariophysi</taxon>
        <taxon>Siluriformes</taxon>
        <taxon>Bagridae</taxon>
        <taxon>Hemibagrus</taxon>
    </lineage>
</organism>
<accession>A0AAE0Q133</accession>
<feature type="region of interest" description="Disordered" evidence="1">
    <location>
        <begin position="1"/>
        <end position="21"/>
    </location>
</feature>
<gene>
    <name evidence="2" type="ORF">QTP70_009016</name>
</gene>